<keyword evidence="3" id="KW-0520">NAD</keyword>
<accession>A0ABP6VBP0</accession>
<sequence>MRSTVSGRARRVRQDRGVSDVLVAGGGPAGWALAGACVRRGLATTLVDPAPHRPWRHTYGAWSDELPGLPPEAIAAAPSTTLAYGTREHHIDRGYLVLANDGLRAWLASTQVAVVTGKVTSADHGPHGSTVLLADGRRLAAAVVVDASGATRTLSGGTPRGPRAEQTAYGLILPAEVTNRLVPDAADTAVFMDWREHPASPGGPDGSGAGNDEPGRSGRRRSGVAGRTASFCYLLPLGDGSVLVEETSLARRPGVPAAELAGRLRRRLAAAGVRAQGRDERVRIVLDLPLPGRGPGRGRVVPFGVAAGFVHPATGYSLATALRLAPVVAGAVAEAFEAGPAAASVAAHRALWTVEARAVHALRQHGLRALLGMSADQLPEFFDLFFTLGPATQRAFTSGRTDLPGTAAAMGALFHTARPALRRRLLG</sequence>
<dbReference type="PANTHER" id="PTHR39757:SF5">
    <property type="entry name" value="OS02G0190600 PROTEIN"/>
    <property type="match status" value="1"/>
</dbReference>
<evidence type="ECO:0000313" key="5">
    <source>
        <dbReference type="EMBL" id="GAA3532720.1"/>
    </source>
</evidence>
<dbReference type="EMBL" id="BAAAZN010000002">
    <property type="protein sequence ID" value="GAA3532720.1"/>
    <property type="molecule type" value="Genomic_DNA"/>
</dbReference>
<dbReference type="InterPro" id="IPR036188">
    <property type="entry name" value="FAD/NAD-bd_sf"/>
</dbReference>
<dbReference type="PRINTS" id="PR00420">
    <property type="entry name" value="RNGMNOXGNASE"/>
</dbReference>
<dbReference type="Pfam" id="PF05834">
    <property type="entry name" value="Lycopene_cycl"/>
    <property type="match status" value="1"/>
</dbReference>
<comment type="similarity">
    <text evidence="1">Belongs to the lycopene cyclase family.</text>
</comment>
<evidence type="ECO:0000256" key="3">
    <source>
        <dbReference type="ARBA" id="ARBA00023027"/>
    </source>
</evidence>
<comment type="caution">
    <text evidence="5">The sequence shown here is derived from an EMBL/GenBank/DDBJ whole genome shotgun (WGS) entry which is preliminary data.</text>
</comment>
<protein>
    <submittedName>
        <fullName evidence="5">Lycopene cyclase family protein</fullName>
    </submittedName>
</protein>
<dbReference type="NCBIfam" id="TIGR01790">
    <property type="entry name" value="carotene-cycl"/>
    <property type="match status" value="1"/>
</dbReference>
<reference evidence="6" key="1">
    <citation type="journal article" date="2019" name="Int. J. Syst. Evol. Microbiol.">
        <title>The Global Catalogue of Microorganisms (GCM) 10K type strain sequencing project: providing services to taxonomists for standard genome sequencing and annotation.</title>
        <authorList>
            <consortium name="The Broad Institute Genomics Platform"/>
            <consortium name="The Broad Institute Genome Sequencing Center for Infectious Disease"/>
            <person name="Wu L."/>
            <person name="Ma J."/>
        </authorList>
    </citation>
    <scope>NUCLEOTIDE SEQUENCE [LARGE SCALE GENOMIC DNA]</scope>
    <source>
        <strain evidence="6">JCM 16898</strain>
    </source>
</reference>
<feature type="region of interest" description="Disordered" evidence="4">
    <location>
        <begin position="195"/>
        <end position="223"/>
    </location>
</feature>
<evidence type="ECO:0000313" key="6">
    <source>
        <dbReference type="Proteomes" id="UP001500689"/>
    </source>
</evidence>
<dbReference type="Gene3D" id="3.50.50.60">
    <property type="entry name" value="FAD/NAD(P)-binding domain"/>
    <property type="match status" value="1"/>
</dbReference>
<proteinExistence type="inferred from homology"/>
<gene>
    <name evidence="5" type="ORF">GCM10022222_15040</name>
</gene>
<dbReference type="InterPro" id="IPR010108">
    <property type="entry name" value="Lycopene_cyclase_b/e"/>
</dbReference>
<keyword evidence="2" id="KW-0125">Carotenoid biosynthesis</keyword>
<evidence type="ECO:0000256" key="4">
    <source>
        <dbReference type="SAM" id="MobiDB-lite"/>
    </source>
</evidence>
<dbReference type="PANTHER" id="PTHR39757">
    <property type="match status" value="1"/>
</dbReference>
<evidence type="ECO:0000256" key="1">
    <source>
        <dbReference type="ARBA" id="ARBA00006599"/>
    </source>
</evidence>
<evidence type="ECO:0000256" key="2">
    <source>
        <dbReference type="ARBA" id="ARBA00022746"/>
    </source>
</evidence>
<dbReference type="Proteomes" id="UP001500689">
    <property type="component" value="Unassembled WGS sequence"/>
</dbReference>
<keyword evidence="6" id="KW-1185">Reference proteome</keyword>
<dbReference type="SUPFAM" id="SSF51905">
    <property type="entry name" value="FAD/NAD(P)-binding domain"/>
    <property type="match status" value="1"/>
</dbReference>
<organism evidence="5 6">
    <name type="scientific">Amycolatopsis ultiminotia</name>
    <dbReference type="NCBI Taxonomy" id="543629"/>
    <lineage>
        <taxon>Bacteria</taxon>
        <taxon>Bacillati</taxon>
        <taxon>Actinomycetota</taxon>
        <taxon>Actinomycetes</taxon>
        <taxon>Pseudonocardiales</taxon>
        <taxon>Pseudonocardiaceae</taxon>
        <taxon>Amycolatopsis</taxon>
    </lineage>
</organism>
<name>A0ABP6VBP0_9PSEU</name>